<dbReference type="GO" id="GO:0005886">
    <property type="term" value="C:plasma membrane"/>
    <property type="evidence" value="ECO:0007669"/>
    <property type="project" value="UniProtKB-SubCell"/>
</dbReference>
<feature type="transmembrane region" description="Helical" evidence="9">
    <location>
        <begin position="21"/>
        <end position="40"/>
    </location>
</feature>
<comment type="subcellular location">
    <subcellularLocation>
        <location evidence="1">Cell membrane</location>
        <topology evidence="1">Single-pass membrane protein</topology>
    </subcellularLocation>
</comment>
<dbReference type="NCBIfam" id="TIGR02801">
    <property type="entry name" value="tolR"/>
    <property type="match status" value="1"/>
</dbReference>
<dbReference type="PANTHER" id="PTHR30558:SF7">
    <property type="entry name" value="TOL-PAL SYSTEM PROTEIN TOLR"/>
    <property type="match status" value="1"/>
</dbReference>
<dbReference type="InterPro" id="IPR003400">
    <property type="entry name" value="ExbD"/>
</dbReference>
<dbReference type="HAMAP" id="MF_02203">
    <property type="entry name" value="TolR"/>
    <property type="match status" value="1"/>
</dbReference>
<evidence type="ECO:0000313" key="10">
    <source>
        <dbReference type="EMBL" id="VAW91620.1"/>
    </source>
</evidence>
<keyword evidence="6 9" id="KW-1133">Transmembrane helix</keyword>
<evidence type="ECO:0000256" key="8">
    <source>
        <dbReference type="ARBA" id="ARBA00023306"/>
    </source>
</evidence>
<dbReference type="PANTHER" id="PTHR30558">
    <property type="entry name" value="EXBD MEMBRANE COMPONENT OF PMF-DRIVEN MACROMOLECULE IMPORT SYSTEM"/>
    <property type="match status" value="1"/>
</dbReference>
<sequence>MQALVPRRPKKRPMSEINVVPYIDVMLVLLIIFMITAPLLSEGVKVALPQANAKPITKQQHEPVIITVSRKGLYYLNIGDNPKKPVDATTLVSRVAAVKRQRKSTMSVLVRGDRRAKYGDVVNVMALLQQAGVDDVGLITKTPKRTRRQ</sequence>
<evidence type="ECO:0000256" key="2">
    <source>
        <dbReference type="ARBA" id="ARBA00022475"/>
    </source>
</evidence>
<dbReference type="Gene3D" id="3.30.420.270">
    <property type="match status" value="1"/>
</dbReference>
<dbReference type="GO" id="GO:0022857">
    <property type="term" value="F:transmembrane transporter activity"/>
    <property type="evidence" value="ECO:0007669"/>
    <property type="project" value="InterPro"/>
</dbReference>
<dbReference type="AlphaFoldDB" id="A0A3B0ZQY0"/>
<evidence type="ECO:0000256" key="7">
    <source>
        <dbReference type="ARBA" id="ARBA00023136"/>
    </source>
</evidence>
<evidence type="ECO:0000256" key="9">
    <source>
        <dbReference type="SAM" id="Phobius"/>
    </source>
</evidence>
<gene>
    <name evidence="10" type="ORF">MNBD_GAMMA23-1588</name>
</gene>
<organism evidence="10">
    <name type="scientific">hydrothermal vent metagenome</name>
    <dbReference type="NCBI Taxonomy" id="652676"/>
    <lineage>
        <taxon>unclassified sequences</taxon>
        <taxon>metagenomes</taxon>
        <taxon>ecological metagenomes</taxon>
    </lineage>
</organism>
<dbReference type="GO" id="GO:0015031">
    <property type="term" value="P:protein transport"/>
    <property type="evidence" value="ECO:0007669"/>
    <property type="project" value="InterPro"/>
</dbReference>
<evidence type="ECO:0000256" key="3">
    <source>
        <dbReference type="ARBA" id="ARBA00022519"/>
    </source>
</evidence>
<keyword evidence="8" id="KW-0131">Cell cycle</keyword>
<keyword evidence="3" id="KW-0997">Cell inner membrane</keyword>
<keyword evidence="4" id="KW-0132">Cell division</keyword>
<dbReference type="Pfam" id="PF02472">
    <property type="entry name" value="ExbD"/>
    <property type="match status" value="1"/>
</dbReference>
<dbReference type="InterPro" id="IPR014168">
    <property type="entry name" value="Tol-Pal_TolR"/>
</dbReference>
<evidence type="ECO:0000256" key="4">
    <source>
        <dbReference type="ARBA" id="ARBA00022618"/>
    </source>
</evidence>
<name>A0A3B0ZQY0_9ZZZZ</name>
<keyword evidence="2" id="KW-1003">Cell membrane</keyword>
<keyword evidence="7 9" id="KW-0472">Membrane</keyword>
<accession>A0A3B0ZQY0</accession>
<proteinExistence type="inferred from homology"/>
<evidence type="ECO:0000256" key="6">
    <source>
        <dbReference type="ARBA" id="ARBA00022989"/>
    </source>
</evidence>
<evidence type="ECO:0000256" key="1">
    <source>
        <dbReference type="ARBA" id="ARBA00004162"/>
    </source>
</evidence>
<dbReference type="EMBL" id="UOFT01000012">
    <property type="protein sequence ID" value="VAW91620.1"/>
    <property type="molecule type" value="Genomic_DNA"/>
</dbReference>
<protein>
    <submittedName>
        <fullName evidence="10">Tol biopolymer transport system, TolR protein</fullName>
    </submittedName>
</protein>
<keyword evidence="5 9" id="KW-0812">Transmembrane</keyword>
<reference evidence="10" key="1">
    <citation type="submission" date="2018-06" db="EMBL/GenBank/DDBJ databases">
        <authorList>
            <person name="Zhirakovskaya E."/>
        </authorList>
    </citation>
    <scope>NUCLEOTIDE SEQUENCE</scope>
</reference>
<evidence type="ECO:0000256" key="5">
    <source>
        <dbReference type="ARBA" id="ARBA00022692"/>
    </source>
</evidence>
<dbReference type="GO" id="GO:0051301">
    <property type="term" value="P:cell division"/>
    <property type="evidence" value="ECO:0007669"/>
    <property type="project" value="UniProtKB-KW"/>
</dbReference>